<feature type="transmembrane region" description="Helical" evidence="1">
    <location>
        <begin position="119"/>
        <end position="136"/>
    </location>
</feature>
<gene>
    <name evidence="2" type="primary">ykvI</name>
    <name evidence="2" type="ORF">XYCOK13_41240</name>
</gene>
<reference evidence="2" key="1">
    <citation type="submission" date="2021-04" db="EMBL/GenBank/DDBJ databases">
        <title>Draft genome sequence of Xylanibacillus composti strain K13.</title>
        <authorList>
            <person name="Uke A."/>
            <person name="Chhe C."/>
            <person name="Baramee S."/>
            <person name="Kosugi A."/>
        </authorList>
    </citation>
    <scope>NUCLEOTIDE SEQUENCE</scope>
    <source>
        <strain evidence="2">K13</strain>
    </source>
</reference>
<feature type="transmembrane region" description="Helical" evidence="1">
    <location>
        <begin position="86"/>
        <end position="113"/>
    </location>
</feature>
<evidence type="ECO:0000256" key="1">
    <source>
        <dbReference type="SAM" id="Phobius"/>
    </source>
</evidence>
<feature type="transmembrane region" description="Helical" evidence="1">
    <location>
        <begin position="264"/>
        <end position="288"/>
    </location>
</feature>
<evidence type="ECO:0000313" key="2">
    <source>
        <dbReference type="EMBL" id="GIQ71300.1"/>
    </source>
</evidence>
<feature type="transmembrane region" description="Helical" evidence="1">
    <location>
        <begin position="187"/>
        <end position="208"/>
    </location>
</feature>
<feature type="transmembrane region" description="Helical" evidence="1">
    <location>
        <begin position="300"/>
        <end position="319"/>
    </location>
</feature>
<sequence length="348" mass="37986">MPNMKRTRVAALQIAFTYMGTVVGAGFATGQEILQFFTRYGTAAAVTIAVASFLFVKLGTKLMLLAHDRRTASFEQLNGYLFGERAGLLISWFLMIVLFGVTSVMLAGAGSVFMEHFGLPYQAGLVFTLLLTLLILRRGMNAILEVNSFVVPMMILFTLVIVGMTVLSPGAGQWMKLSSDAPLWRVFLSPFIYTAFNLALAQAVLVPIGAEMKDRRAIELGGMLGGIGIGFMLLSGHIALSAQMPGVEQYEIPMGMLVHPLGKWLQLSYVLLIFCEIFTTFIANVYGLTRQLGSRLRMDPPLLTLLVLIGCFAVSQLGFSMLLGTLYPLFGVVSMGWLAMLIARKQPA</sequence>
<dbReference type="PANTHER" id="PTHR37814">
    <property type="entry name" value="CONSERVED MEMBRANE PROTEIN"/>
    <property type="match status" value="1"/>
</dbReference>
<proteinExistence type="predicted"/>
<feature type="transmembrane region" description="Helical" evidence="1">
    <location>
        <begin position="325"/>
        <end position="343"/>
    </location>
</feature>
<keyword evidence="1" id="KW-0812">Transmembrane</keyword>
<evidence type="ECO:0000313" key="3">
    <source>
        <dbReference type="Proteomes" id="UP000677918"/>
    </source>
</evidence>
<name>A0A8J4M4L3_9BACL</name>
<keyword evidence="1" id="KW-1133">Transmembrane helix</keyword>
<organism evidence="2 3">
    <name type="scientific">Xylanibacillus composti</name>
    <dbReference type="NCBI Taxonomy" id="1572762"/>
    <lineage>
        <taxon>Bacteria</taxon>
        <taxon>Bacillati</taxon>
        <taxon>Bacillota</taxon>
        <taxon>Bacilli</taxon>
        <taxon>Bacillales</taxon>
        <taxon>Paenibacillaceae</taxon>
        <taxon>Xylanibacillus</taxon>
    </lineage>
</organism>
<dbReference type="Proteomes" id="UP000677918">
    <property type="component" value="Unassembled WGS sequence"/>
</dbReference>
<dbReference type="PANTHER" id="PTHR37814:SF1">
    <property type="entry name" value="MEMBRANE PROTEIN"/>
    <property type="match status" value="1"/>
</dbReference>
<dbReference type="EMBL" id="BOVK01000077">
    <property type="protein sequence ID" value="GIQ71300.1"/>
    <property type="molecule type" value="Genomic_DNA"/>
</dbReference>
<feature type="transmembrane region" description="Helical" evidence="1">
    <location>
        <begin position="220"/>
        <end position="244"/>
    </location>
</feature>
<accession>A0A8J4M4L3</accession>
<dbReference type="InterPro" id="IPR038728">
    <property type="entry name" value="YkvI-like"/>
</dbReference>
<keyword evidence="1" id="KW-0472">Membrane</keyword>
<feature type="transmembrane region" description="Helical" evidence="1">
    <location>
        <begin position="40"/>
        <end position="65"/>
    </location>
</feature>
<feature type="transmembrane region" description="Helical" evidence="1">
    <location>
        <begin position="148"/>
        <end position="167"/>
    </location>
</feature>
<keyword evidence="3" id="KW-1185">Reference proteome</keyword>
<protein>
    <submittedName>
        <fullName evidence="2">Putative membrane protein YkvI</fullName>
    </submittedName>
</protein>
<comment type="caution">
    <text evidence="2">The sequence shown here is derived from an EMBL/GenBank/DDBJ whole genome shotgun (WGS) entry which is preliminary data.</text>
</comment>
<dbReference type="AlphaFoldDB" id="A0A8J4M4L3"/>